<keyword evidence="10" id="KW-1185">Reference proteome</keyword>
<sequence>MNSAVVYALWGYEAENSDELSFREGDTITILRRGDKEEPSWWWSSLFGREGFVPYNLLGLFPRVRPAL</sequence>
<keyword evidence="4" id="KW-0677">Repeat</keyword>
<evidence type="ECO:0000313" key="10">
    <source>
        <dbReference type="Proteomes" id="UP000288216"/>
    </source>
</evidence>
<organism evidence="9 10">
    <name type="scientific">Scyliorhinus torazame</name>
    <name type="common">Cloudy catshark</name>
    <name type="synonym">Catulus torazame</name>
    <dbReference type="NCBI Taxonomy" id="75743"/>
    <lineage>
        <taxon>Eukaryota</taxon>
        <taxon>Metazoa</taxon>
        <taxon>Chordata</taxon>
        <taxon>Craniata</taxon>
        <taxon>Vertebrata</taxon>
        <taxon>Chondrichthyes</taxon>
        <taxon>Elasmobranchii</taxon>
        <taxon>Galeomorphii</taxon>
        <taxon>Galeoidea</taxon>
        <taxon>Carcharhiniformes</taxon>
        <taxon>Scyliorhinidae</taxon>
        <taxon>Scyliorhinus</taxon>
    </lineage>
</organism>
<evidence type="ECO:0000256" key="4">
    <source>
        <dbReference type="ARBA" id="ARBA00022737"/>
    </source>
</evidence>
<dbReference type="InterPro" id="IPR047163">
    <property type="entry name" value="ASPP1/2"/>
</dbReference>
<dbReference type="Gene3D" id="1.25.40.20">
    <property type="entry name" value="Ankyrin repeat-containing domain"/>
    <property type="match status" value="1"/>
</dbReference>
<protein>
    <recommendedName>
        <fullName evidence="8">SH3 domain-containing protein</fullName>
    </recommendedName>
</protein>
<dbReference type="GO" id="GO:0006915">
    <property type="term" value="P:apoptotic process"/>
    <property type="evidence" value="ECO:0007669"/>
    <property type="project" value="UniProtKB-KW"/>
</dbReference>
<evidence type="ECO:0000256" key="2">
    <source>
        <dbReference type="ARBA" id="ARBA00022443"/>
    </source>
</evidence>
<dbReference type="EMBL" id="BFAA01044777">
    <property type="protein sequence ID" value="GCB83826.1"/>
    <property type="molecule type" value="Genomic_DNA"/>
</dbReference>
<comment type="subcellular location">
    <subcellularLocation>
        <location evidence="1">Nucleus</location>
    </subcellularLocation>
</comment>
<evidence type="ECO:0000259" key="8">
    <source>
        <dbReference type="PROSITE" id="PS50002"/>
    </source>
</evidence>
<dbReference type="SMART" id="SM00326">
    <property type="entry name" value="SH3"/>
    <property type="match status" value="1"/>
</dbReference>
<evidence type="ECO:0000256" key="6">
    <source>
        <dbReference type="ARBA" id="ARBA00023242"/>
    </source>
</evidence>
<dbReference type="InterPro" id="IPR036770">
    <property type="entry name" value="Ankyrin_rpt-contain_sf"/>
</dbReference>
<comment type="caution">
    <text evidence="9">The sequence shown here is derived from an EMBL/GenBank/DDBJ whole genome shotgun (WGS) entry which is preliminary data.</text>
</comment>
<dbReference type="STRING" id="75743.A0A401QEL8"/>
<dbReference type="PANTHER" id="PTHR24131:SF17">
    <property type="entry name" value="RELA-ASSOCIATED INHIBITOR ISOFORM X1"/>
    <property type="match status" value="1"/>
</dbReference>
<dbReference type="GO" id="GO:0005634">
    <property type="term" value="C:nucleus"/>
    <property type="evidence" value="ECO:0007669"/>
    <property type="project" value="UniProtKB-SubCell"/>
</dbReference>
<keyword evidence="2 7" id="KW-0728">SH3 domain</keyword>
<evidence type="ECO:0000256" key="3">
    <source>
        <dbReference type="ARBA" id="ARBA00022703"/>
    </source>
</evidence>
<gene>
    <name evidence="9" type="ORF">scyTo_0024378</name>
</gene>
<dbReference type="InterPro" id="IPR001452">
    <property type="entry name" value="SH3_domain"/>
</dbReference>
<keyword evidence="3" id="KW-0053">Apoptosis</keyword>
<dbReference type="PANTHER" id="PTHR24131">
    <property type="entry name" value="APOPTOSIS-STIMULATING OF P53 PROTEIN"/>
    <property type="match status" value="1"/>
</dbReference>
<accession>A0A401QEL8</accession>
<dbReference type="InterPro" id="IPR036028">
    <property type="entry name" value="SH3-like_dom_sf"/>
</dbReference>
<evidence type="ECO:0000256" key="7">
    <source>
        <dbReference type="PROSITE-ProRule" id="PRU00192"/>
    </source>
</evidence>
<name>A0A401QEL8_SCYTO</name>
<feature type="domain" description="SH3" evidence="8">
    <location>
        <begin position="1"/>
        <end position="63"/>
    </location>
</feature>
<dbReference type="Proteomes" id="UP000288216">
    <property type="component" value="Unassembled WGS sequence"/>
</dbReference>
<dbReference type="PRINTS" id="PR00452">
    <property type="entry name" value="SH3DOMAIN"/>
</dbReference>
<dbReference type="Pfam" id="PF14604">
    <property type="entry name" value="SH3_9"/>
    <property type="match status" value="1"/>
</dbReference>
<keyword evidence="5" id="KW-0040">ANK repeat</keyword>
<keyword evidence="6" id="KW-0539">Nucleus</keyword>
<reference evidence="9 10" key="1">
    <citation type="journal article" date="2018" name="Nat. Ecol. Evol.">
        <title>Shark genomes provide insights into elasmobranch evolution and the origin of vertebrates.</title>
        <authorList>
            <person name="Hara Y"/>
            <person name="Yamaguchi K"/>
            <person name="Onimaru K"/>
            <person name="Kadota M"/>
            <person name="Koyanagi M"/>
            <person name="Keeley SD"/>
            <person name="Tatsumi K"/>
            <person name="Tanaka K"/>
            <person name="Motone F"/>
            <person name="Kageyama Y"/>
            <person name="Nozu R"/>
            <person name="Adachi N"/>
            <person name="Nishimura O"/>
            <person name="Nakagawa R"/>
            <person name="Tanegashima C"/>
            <person name="Kiyatake I"/>
            <person name="Matsumoto R"/>
            <person name="Murakumo K"/>
            <person name="Nishida K"/>
            <person name="Terakita A"/>
            <person name="Kuratani S"/>
            <person name="Sato K"/>
            <person name="Hyodo S Kuraku.S."/>
        </authorList>
    </citation>
    <scope>NUCLEOTIDE SEQUENCE [LARGE SCALE GENOMIC DNA]</scope>
</reference>
<evidence type="ECO:0000256" key="5">
    <source>
        <dbReference type="ARBA" id="ARBA00023043"/>
    </source>
</evidence>
<dbReference type="AlphaFoldDB" id="A0A401QEL8"/>
<dbReference type="SUPFAM" id="SSF50044">
    <property type="entry name" value="SH3-domain"/>
    <property type="match status" value="1"/>
</dbReference>
<dbReference type="PROSITE" id="PS50002">
    <property type="entry name" value="SH3"/>
    <property type="match status" value="1"/>
</dbReference>
<proteinExistence type="predicted"/>
<dbReference type="OrthoDB" id="4680325at2759"/>
<dbReference type="OMA" id="WWAKNEQ"/>
<dbReference type="GO" id="GO:0042981">
    <property type="term" value="P:regulation of apoptotic process"/>
    <property type="evidence" value="ECO:0007669"/>
    <property type="project" value="InterPro"/>
</dbReference>
<dbReference type="GO" id="GO:0002039">
    <property type="term" value="F:p53 binding"/>
    <property type="evidence" value="ECO:0007669"/>
    <property type="project" value="InterPro"/>
</dbReference>
<evidence type="ECO:0000256" key="1">
    <source>
        <dbReference type="ARBA" id="ARBA00004123"/>
    </source>
</evidence>
<evidence type="ECO:0000313" key="9">
    <source>
        <dbReference type="EMBL" id="GCB83826.1"/>
    </source>
</evidence>